<feature type="compositionally biased region" description="Basic and acidic residues" evidence="7">
    <location>
        <begin position="410"/>
        <end position="419"/>
    </location>
</feature>
<dbReference type="GO" id="GO:0000785">
    <property type="term" value="C:chromatin"/>
    <property type="evidence" value="ECO:0007669"/>
    <property type="project" value="TreeGrafter"/>
</dbReference>
<comment type="caution">
    <text evidence="9">The sequence shown here is derived from an EMBL/GenBank/DDBJ whole genome shotgun (WGS) entry which is preliminary data.</text>
</comment>
<dbReference type="AlphaFoldDB" id="A0A4Y2H1K9"/>
<evidence type="ECO:0000259" key="8">
    <source>
        <dbReference type="PROSITE" id="PS50252"/>
    </source>
</evidence>
<dbReference type="GO" id="GO:0045893">
    <property type="term" value="P:positive regulation of DNA-templated transcription"/>
    <property type="evidence" value="ECO:0007669"/>
    <property type="project" value="InterPro"/>
</dbReference>
<evidence type="ECO:0000313" key="9">
    <source>
        <dbReference type="EMBL" id="GBM59337.1"/>
    </source>
</evidence>
<keyword evidence="3 6" id="KW-0238">DNA-binding</keyword>
<feature type="region of interest" description="Disordered" evidence="7">
    <location>
        <begin position="372"/>
        <end position="432"/>
    </location>
</feature>
<keyword evidence="4" id="KW-0804">Transcription</keyword>
<dbReference type="Proteomes" id="UP000499080">
    <property type="component" value="Unassembled WGS sequence"/>
</dbReference>
<gene>
    <name evidence="9" type="primary">bi_1</name>
    <name evidence="9" type="ORF">AVEN_216416_2</name>
</gene>
<protein>
    <submittedName>
        <fullName evidence="9">Optomotor-blind protein</fullName>
    </submittedName>
</protein>
<keyword evidence="5 6" id="KW-0539">Nucleus</keyword>
<keyword evidence="10" id="KW-1185">Reference proteome</keyword>
<organism evidence="9 10">
    <name type="scientific">Araneus ventricosus</name>
    <name type="common">Orbweaver spider</name>
    <name type="synonym">Epeira ventricosa</name>
    <dbReference type="NCBI Taxonomy" id="182803"/>
    <lineage>
        <taxon>Eukaryota</taxon>
        <taxon>Metazoa</taxon>
        <taxon>Ecdysozoa</taxon>
        <taxon>Arthropoda</taxon>
        <taxon>Chelicerata</taxon>
        <taxon>Arachnida</taxon>
        <taxon>Araneae</taxon>
        <taxon>Araneomorphae</taxon>
        <taxon>Entelegynae</taxon>
        <taxon>Araneoidea</taxon>
        <taxon>Araneidae</taxon>
        <taxon>Araneus</taxon>
    </lineage>
</organism>
<evidence type="ECO:0000256" key="2">
    <source>
        <dbReference type="ARBA" id="ARBA00023015"/>
    </source>
</evidence>
<dbReference type="OrthoDB" id="7442607at2759"/>
<dbReference type="SUPFAM" id="SSF49417">
    <property type="entry name" value="p53-like transcription factors"/>
    <property type="match status" value="1"/>
</dbReference>
<feature type="compositionally biased region" description="Low complexity" evidence="7">
    <location>
        <begin position="643"/>
        <end position="659"/>
    </location>
</feature>
<reference evidence="9 10" key="1">
    <citation type="journal article" date="2019" name="Sci. Rep.">
        <title>Orb-weaving spider Araneus ventricosus genome elucidates the spidroin gene catalogue.</title>
        <authorList>
            <person name="Kono N."/>
            <person name="Nakamura H."/>
            <person name="Ohtoshi R."/>
            <person name="Moran D.A.P."/>
            <person name="Shinohara A."/>
            <person name="Yoshida Y."/>
            <person name="Fujiwara M."/>
            <person name="Mori M."/>
            <person name="Tomita M."/>
            <person name="Arakawa K."/>
        </authorList>
    </citation>
    <scope>NUCLEOTIDE SEQUENCE [LARGE SCALE GENOMIC DNA]</scope>
</reference>
<dbReference type="PANTHER" id="PTHR11267:SF181">
    <property type="entry name" value="OPTOMOTOR-BLIND PROTEIN"/>
    <property type="match status" value="1"/>
</dbReference>
<evidence type="ECO:0000256" key="5">
    <source>
        <dbReference type="ARBA" id="ARBA00023242"/>
    </source>
</evidence>
<dbReference type="PRINTS" id="PR00938">
    <property type="entry name" value="BRACHYURY"/>
</dbReference>
<dbReference type="CDD" id="cd20188">
    <property type="entry name" value="T-box_TBX2_3-like"/>
    <property type="match status" value="1"/>
</dbReference>
<dbReference type="InterPro" id="IPR008967">
    <property type="entry name" value="p53-like_TF_DNA-bd_sf"/>
</dbReference>
<feature type="compositionally biased region" description="Polar residues" evidence="7">
    <location>
        <begin position="607"/>
        <end position="630"/>
    </location>
</feature>
<dbReference type="GO" id="GO:0000981">
    <property type="term" value="F:DNA-binding transcription factor activity, RNA polymerase II-specific"/>
    <property type="evidence" value="ECO:0007669"/>
    <property type="project" value="TreeGrafter"/>
</dbReference>
<dbReference type="InterPro" id="IPR036960">
    <property type="entry name" value="T-box_sf"/>
</dbReference>
<dbReference type="GO" id="GO:0001708">
    <property type="term" value="P:cell fate specification"/>
    <property type="evidence" value="ECO:0007669"/>
    <property type="project" value="TreeGrafter"/>
</dbReference>
<name>A0A4Y2H1K9_ARAVE</name>
<dbReference type="Pfam" id="PF00907">
    <property type="entry name" value="T-box"/>
    <property type="match status" value="1"/>
</dbReference>
<dbReference type="InterPro" id="IPR018186">
    <property type="entry name" value="TF_T-box_CS"/>
</dbReference>
<evidence type="ECO:0000256" key="6">
    <source>
        <dbReference type="PROSITE-ProRule" id="PRU00201"/>
    </source>
</evidence>
<dbReference type="PANTHER" id="PTHR11267">
    <property type="entry name" value="T-BOX PROTEIN-RELATED"/>
    <property type="match status" value="1"/>
</dbReference>
<evidence type="ECO:0000256" key="3">
    <source>
        <dbReference type="ARBA" id="ARBA00023125"/>
    </source>
</evidence>
<feature type="compositionally biased region" description="Polar residues" evidence="7">
    <location>
        <begin position="311"/>
        <end position="335"/>
    </location>
</feature>
<evidence type="ECO:0000256" key="4">
    <source>
        <dbReference type="ARBA" id="ARBA00023163"/>
    </source>
</evidence>
<dbReference type="SMART" id="SM00425">
    <property type="entry name" value="TBOX"/>
    <property type="match status" value="1"/>
</dbReference>
<dbReference type="FunFam" id="2.60.40.820:FF:000003">
    <property type="entry name" value="T-box transcription factor TBX3"/>
    <property type="match status" value="1"/>
</dbReference>
<accession>A0A4Y2H1K9</accession>
<dbReference type="GO" id="GO:0000978">
    <property type="term" value="F:RNA polymerase II cis-regulatory region sequence-specific DNA binding"/>
    <property type="evidence" value="ECO:0007669"/>
    <property type="project" value="InterPro"/>
</dbReference>
<dbReference type="PROSITE" id="PS50252">
    <property type="entry name" value="TBOX_3"/>
    <property type="match status" value="1"/>
</dbReference>
<evidence type="ECO:0000256" key="7">
    <source>
        <dbReference type="SAM" id="MobiDB-lite"/>
    </source>
</evidence>
<dbReference type="PRINTS" id="PR00937">
    <property type="entry name" value="TBOX"/>
</dbReference>
<proteinExistence type="predicted"/>
<keyword evidence="2" id="KW-0805">Transcription regulation</keyword>
<feature type="domain" description="T-box" evidence="8">
    <location>
        <begin position="109"/>
        <end position="287"/>
    </location>
</feature>
<dbReference type="EMBL" id="BGPR01001677">
    <property type="protein sequence ID" value="GBM59337.1"/>
    <property type="molecule type" value="Genomic_DNA"/>
</dbReference>
<feature type="region of interest" description="Disordered" evidence="7">
    <location>
        <begin position="605"/>
        <end position="688"/>
    </location>
</feature>
<dbReference type="InterPro" id="IPR002070">
    <property type="entry name" value="TF_Brachyury"/>
</dbReference>
<feature type="region of interest" description="Disordered" evidence="7">
    <location>
        <begin position="311"/>
        <end position="353"/>
    </location>
</feature>
<feature type="compositionally biased region" description="Basic and acidic residues" evidence="7">
    <location>
        <begin position="372"/>
        <end position="390"/>
    </location>
</feature>
<comment type="caution">
    <text evidence="6">Lacks conserved residue(s) required for the propagation of feature annotation.</text>
</comment>
<dbReference type="PROSITE" id="PS01283">
    <property type="entry name" value="TBOX_1"/>
    <property type="match status" value="1"/>
</dbReference>
<evidence type="ECO:0000256" key="1">
    <source>
        <dbReference type="ARBA" id="ARBA00004123"/>
    </source>
</evidence>
<dbReference type="Gene3D" id="2.60.40.820">
    <property type="entry name" value="Transcription factor, T-box"/>
    <property type="match status" value="1"/>
</dbReference>
<evidence type="ECO:0000313" key="10">
    <source>
        <dbReference type="Proteomes" id="UP000499080"/>
    </source>
</evidence>
<dbReference type="PROSITE" id="PS01264">
    <property type="entry name" value="TBOX_2"/>
    <property type="match status" value="1"/>
</dbReference>
<comment type="subcellular location">
    <subcellularLocation>
        <location evidence="1 6">Nucleus</location>
    </subcellularLocation>
</comment>
<dbReference type="InterPro" id="IPR046360">
    <property type="entry name" value="T-box_DNA-bd"/>
</dbReference>
<feature type="compositionally biased region" description="Acidic residues" evidence="7">
    <location>
        <begin position="343"/>
        <end position="352"/>
    </location>
</feature>
<sequence>MRFESADFGPGMAYHPFLLPPARHSHQTDFSMNSILTQPHYLALQSFNPALAAAAAAACYPPPAALFPKPPVPQHHLTAEEVLAAPHLRPLRTLEPEDDGVQDDPKVTLESKDLWDKFHALGTEMVITKSGRRMFPAFKVRVSGLDKKAKYILLMDIVAADDCRYKFHNSRWVVAGKADPEMPKRMYIHPDSPSTGEQWMQKVVSFHKLKLTNNISDKHGFTILNSMHKYQPRFHLVRANDILKLPYSTFRTYVFKETEFIAVTAYQNEKITQLKIDHNPFAKGFRDTGAGKREKNNVPVPFSRRQAMLLNQQRSQSPHHSQGGTQHLPSSTSSAGAHHGDAGDESSDEDEKVDVGGTADLQASVASLSCGKDDLLSREERKENGCTRDDSGDDSMEKPLSSLNPLDHNGSSRDYKDNGLDSLTGLPKSVQPNVTVGPGMPHPHLLPYLYPPALYSSSMNHLPLSQLFLPGVTCASGPSHPLPLSLFTSSGHPSPAFSASHLAQSSLSSSSQGVGSLPSMGHNLLLNAQLAFAAGHSMFHGYPPPHSLDGSLPSSAAGNGGLLTTAGTVGSKVKPHRFSPYPLPLTTMTSTTPATPLTVPTEVVRSPLSTSPYDGSSGSLAPHLNHNSLNKLGAVSPHGSECGSSDGSVGPSSVSSSSDLKNIENMVNGLERQQEQLAAETLTRLTEK</sequence>
<dbReference type="GO" id="GO:0005634">
    <property type="term" value="C:nucleus"/>
    <property type="evidence" value="ECO:0007669"/>
    <property type="project" value="UniProtKB-SubCell"/>
</dbReference>
<dbReference type="InterPro" id="IPR001699">
    <property type="entry name" value="TF_T-box"/>
</dbReference>